<dbReference type="InterPro" id="IPR000172">
    <property type="entry name" value="GMC_OxRdtase_N"/>
</dbReference>
<name>A0A8H6ZJT9_PLEOS</name>
<feature type="active site" description="Proton donor" evidence="5">
    <location>
        <position position="587"/>
    </location>
</feature>
<dbReference type="Gene3D" id="3.50.50.60">
    <property type="entry name" value="FAD/NAD(P)-binding domain"/>
    <property type="match status" value="1"/>
</dbReference>
<organism evidence="10 11">
    <name type="scientific">Pleurotus ostreatus</name>
    <name type="common">Oyster mushroom</name>
    <name type="synonym">White-rot fungus</name>
    <dbReference type="NCBI Taxonomy" id="5322"/>
    <lineage>
        <taxon>Eukaryota</taxon>
        <taxon>Fungi</taxon>
        <taxon>Dikarya</taxon>
        <taxon>Basidiomycota</taxon>
        <taxon>Agaricomycotina</taxon>
        <taxon>Agaricomycetes</taxon>
        <taxon>Agaricomycetidae</taxon>
        <taxon>Agaricales</taxon>
        <taxon>Pleurotineae</taxon>
        <taxon>Pleurotaceae</taxon>
        <taxon>Pleurotus</taxon>
    </lineage>
</organism>
<evidence type="ECO:0008006" key="12">
    <source>
        <dbReference type="Google" id="ProtNLM"/>
    </source>
</evidence>
<feature type="domain" description="Glucose-methanol-choline oxidoreductase N-terminal" evidence="8">
    <location>
        <begin position="88"/>
        <end position="396"/>
    </location>
</feature>
<evidence type="ECO:0000256" key="7">
    <source>
        <dbReference type="SAM" id="Phobius"/>
    </source>
</evidence>
<dbReference type="InterPro" id="IPR012132">
    <property type="entry name" value="GMC_OxRdtase"/>
</dbReference>
<keyword evidence="11" id="KW-1185">Reference proteome</keyword>
<evidence type="ECO:0000256" key="4">
    <source>
        <dbReference type="ARBA" id="ARBA00022827"/>
    </source>
</evidence>
<keyword evidence="7" id="KW-0472">Membrane</keyword>
<dbReference type="SUPFAM" id="SSF54373">
    <property type="entry name" value="FAD-linked reductases, C-terminal domain"/>
    <property type="match status" value="1"/>
</dbReference>
<gene>
    <name evidence="10" type="ORF">PC9H_002447</name>
</gene>
<evidence type="ECO:0000256" key="6">
    <source>
        <dbReference type="PIRSR" id="PIRSR000137-2"/>
    </source>
</evidence>
<evidence type="ECO:0000259" key="9">
    <source>
        <dbReference type="Pfam" id="PF05199"/>
    </source>
</evidence>
<reference evidence="10" key="1">
    <citation type="submission" date="2019-07" db="EMBL/GenBank/DDBJ databases">
        <authorList>
            <person name="Palmer J.M."/>
        </authorList>
    </citation>
    <scope>NUCLEOTIDE SEQUENCE</scope>
    <source>
        <strain evidence="10">PC9</strain>
    </source>
</reference>
<evidence type="ECO:0000256" key="2">
    <source>
        <dbReference type="ARBA" id="ARBA00010790"/>
    </source>
</evidence>
<dbReference type="EMBL" id="JACETU010000011">
    <property type="protein sequence ID" value="KAF7416184.1"/>
    <property type="molecule type" value="Genomic_DNA"/>
</dbReference>
<dbReference type="AlphaFoldDB" id="A0A8H6ZJT9"/>
<comment type="caution">
    <text evidence="10">The sequence shown here is derived from an EMBL/GenBank/DDBJ whole genome shotgun (WGS) entry which is preliminary data.</text>
</comment>
<evidence type="ECO:0000259" key="8">
    <source>
        <dbReference type="Pfam" id="PF00732"/>
    </source>
</evidence>
<evidence type="ECO:0000313" key="11">
    <source>
        <dbReference type="Proteomes" id="UP000623687"/>
    </source>
</evidence>
<feature type="domain" description="Glucose-methanol-choline oxidoreductase C-terminal" evidence="9">
    <location>
        <begin position="503"/>
        <end position="641"/>
    </location>
</feature>
<evidence type="ECO:0000313" key="10">
    <source>
        <dbReference type="EMBL" id="KAF7416184.1"/>
    </source>
</evidence>
<accession>A0A8H6ZJT9</accession>
<keyword evidence="7" id="KW-1133">Transmembrane helix</keyword>
<dbReference type="InterPro" id="IPR007867">
    <property type="entry name" value="GMC_OxRtase_C"/>
</dbReference>
<feature type="binding site" evidence="6">
    <location>
        <position position="166"/>
    </location>
    <ligand>
        <name>FAD</name>
        <dbReference type="ChEBI" id="CHEBI:57692"/>
    </ligand>
</feature>
<dbReference type="Gene3D" id="3.30.560.10">
    <property type="entry name" value="Glucose Oxidase, domain 3"/>
    <property type="match status" value="1"/>
</dbReference>
<protein>
    <recommendedName>
        <fullName evidence="12">Aryl-alcohol oxidase</fullName>
    </recommendedName>
</protein>
<feature type="active site" description="Proton acceptor" evidence="5">
    <location>
        <position position="632"/>
    </location>
</feature>
<feature type="transmembrane region" description="Helical" evidence="7">
    <location>
        <begin position="55"/>
        <end position="77"/>
    </location>
</feature>
<dbReference type="SUPFAM" id="SSF51905">
    <property type="entry name" value="FAD/NAD(P)-binding domain"/>
    <property type="match status" value="1"/>
</dbReference>
<evidence type="ECO:0000256" key="3">
    <source>
        <dbReference type="ARBA" id="ARBA00022630"/>
    </source>
</evidence>
<dbReference type="Proteomes" id="UP000623687">
    <property type="component" value="Unassembled WGS sequence"/>
</dbReference>
<dbReference type="GO" id="GO:0050660">
    <property type="term" value="F:flavin adenine dinucleotide binding"/>
    <property type="evidence" value="ECO:0007669"/>
    <property type="project" value="InterPro"/>
</dbReference>
<keyword evidence="4 6" id="KW-0274">FAD</keyword>
<keyword evidence="3" id="KW-0285">Flavoprotein</keyword>
<dbReference type="PANTHER" id="PTHR11552:SF147">
    <property type="entry name" value="CHOLINE DEHYDROGENASE, MITOCHONDRIAL"/>
    <property type="match status" value="1"/>
</dbReference>
<dbReference type="GO" id="GO:0016614">
    <property type="term" value="F:oxidoreductase activity, acting on CH-OH group of donors"/>
    <property type="evidence" value="ECO:0007669"/>
    <property type="project" value="InterPro"/>
</dbReference>
<proteinExistence type="inferred from homology"/>
<evidence type="ECO:0000256" key="5">
    <source>
        <dbReference type="PIRSR" id="PIRSR000137-1"/>
    </source>
</evidence>
<feature type="binding site" evidence="6">
    <location>
        <position position="315"/>
    </location>
    <ligand>
        <name>FAD</name>
        <dbReference type="ChEBI" id="CHEBI:57692"/>
    </ligand>
</feature>
<comment type="similarity">
    <text evidence="2">Belongs to the GMC oxidoreductase family.</text>
</comment>
<keyword evidence="7" id="KW-0812">Transmembrane</keyword>
<dbReference type="OrthoDB" id="269227at2759"/>
<dbReference type="Pfam" id="PF05199">
    <property type="entry name" value="GMC_oxred_C"/>
    <property type="match status" value="1"/>
</dbReference>
<dbReference type="RefSeq" id="XP_036625731.1">
    <property type="nucleotide sequence ID" value="XM_036772085.1"/>
</dbReference>
<sequence length="654" mass="70288">MPLRDNGLRLVRDVVKRVTAPKADGAYATHLDRSLVDTTMQQLSRDDITMKFQSLAAHISLVLSLLLLPFGASAALYKNAADLPDVSYDFVIVGGGVGGSVLANRLTENPSTKVLVLEGGPSNEDAFETKVPFFVTRIPAQYTWNYTTTPQVGMHNAEVPFARGFVLGGSSSINGMFYTRGSSDDFDRYAEVTGDSGWSWNNVQTYFARNEKWTPPADGHDTTGQYDPSVHSTTGINSYSLSGHHQALDPLVFQAGQELGGIFDFKLDYNDGTPLGLGWLQAAINGSHRSSAATSYLGPQFISRPNLHVLVNARVSRILQTGSGSTFQGVEYTQDINSGSLRTVTATKEVLLAAGVIGTPQILLNSGIGDSSYLTSVGIPPLVNLPSVGRNLTDQPTTGCLWNVRSDADTFDPVFQEQNVLDDAMDEWNTDGTGPLVVTPIGEVVFFRLNETERTNLGLPAGVDTAAGPNTPHLELAIGNGFVSPAPPPGRWLTISTNLVSATSRGSVTLDTTGGFNAFRAPHIDPAFYTTDWDIRAMREAVKAAKRFVSAPVFQNYIVEPLGSLATADTDEEIEEYVRSNSGTTAHPVGTASMSPKGAQWGVVDPDLKMKGGIKGVRIVDASVFPYNPSMHTMAPTYVIAERGSDLIKSTWNL</sequence>
<dbReference type="PIRSF" id="PIRSF000137">
    <property type="entry name" value="Alcohol_oxidase"/>
    <property type="match status" value="1"/>
</dbReference>
<dbReference type="InterPro" id="IPR036188">
    <property type="entry name" value="FAD/NAD-bd_sf"/>
</dbReference>
<dbReference type="Pfam" id="PF00732">
    <property type="entry name" value="GMC_oxred_N"/>
    <property type="match status" value="1"/>
</dbReference>
<evidence type="ECO:0000256" key="1">
    <source>
        <dbReference type="ARBA" id="ARBA00001974"/>
    </source>
</evidence>
<comment type="cofactor">
    <cofactor evidence="1 6">
        <name>FAD</name>
        <dbReference type="ChEBI" id="CHEBI:57692"/>
    </cofactor>
</comment>
<dbReference type="PANTHER" id="PTHR11552">
    <property type="entry name" value="GLUCOSE-METHANOL-CHOLINE GMC OXIDOREDUCTASE"/>
    <property type="match status" value="1"/>
</dbReference>
<dbReference type="VEuPathDB" id="FungiDB:PC9H_002447"/>
<dbReference type="GeneID" id="59372288"/>